<keyword evidence="3" id="KW-1185">Reference proteome</keyword>
<proteinExistence type="predicted"/>
<dbReference type="Pfam" id="PF25273">
    <property type="entry name" value="DUF7869"/>
    <property type="match status" value="1"/>
</dbReference>
<feature type="domain" description="DUF7869" evidence="1">
    <location>
        <begin position="46"/>
        <end position="71"/>
    </location>
</feature>
<dbReference type="EnsemblMetazoa" id="G34463.1">
    <property type="protein sequence ID" value="G34463.1:cds"/>
    <property type="gene ID" value="G34463"/>
</dbReference>
<dbReference type="Proteomes" id="UP000005408">
    <property type="component" value="Unassembled WGS sequence"/>
</dbReference>
<reference evidence="2" key="1">
    <citation type="submission" date="2022-08" db="UniProtKB">
        <authorList>
            <consortium name="EnsemblMetazoa"/>
        </authorList>
    </citation>
    <scope>IDENTIFICATION</scope>
    <source>
        <strain evidence="2">05x7-T-G4-1.051#20</strain>
    </source>
</reference>
<organism evidence="2 3">
    <name type="scientific">Magallana gigas</name>
    <name type="common">Pacific oyster</name>
    <name type="synonym">Crassostrea gigas</name>
    <dbReference type="NCBI Taxonomy" id="29159"/>
    <lineage>
        <taxon>Eukaryota</taxon>
        <taxon>Metazoa</taxon>
        <taxon>Spiralia</taxon>
        <taxon>Lophotrochozoa</taxon>
        <taxon>Mollusca</taxon>
        <taxon>Bivalvia</taxon>
        <taxon>Autobranchia</taxon>
        <taxon>Pteriomorphia</taxon>
        <taxon>Ostreida</taxon>
        <taxon>Ostreoidea</taxon>
        <taxon>Ostreidae</taxon>
        <taxon>Magallana</taxon>
    </lineage>
</organism>
<evidence type="ECO:0000313" key="3">
    <source>
        <dbReference type="Proteomes" id="UP000005408"/>
    </source>
</evidence>
<name>A0A8W8MTB2_MAGGI</name>
<accession>A0A8W8MTB2</accession>
<protein>
    <recommendedName>
        <fullName evidence="1">DUF7869 domain-containing protein</fullName>
    </recommendedName>
</protein>
<evidence type="ECO:0000313" key="2">
    <source>
        <dbReference type="EnsemblMetazoa" id="G34463.1:cds"/>
    </source>
</evidence>
<sequence length="191" mass="22215">MLEETQNTLTISRSHFLRLWRKEASHIAIPKSFHELVVIHSSECFYGIKDSLPDTLYLQMDNCARENKNRIYNISEWVTPFLNSMRNHSIFNIKTIHLSNGSFLPLGDNLRNSEGFGLNEGDTNNIPEGYSRNEEIQKRMEYNTLLNNNQKLKHQKQTGLKGTYNVMKISYYDSKSKTARRNVTLADLEII</sequence>
<dbReference type="InterPro" id="IPR057191">
    <property type="entry name" value="DUF7869"/>
</dbReference>
<dbReference type="AlphaFoldDB" id="A0A8W8MTB2"/>
<evidence type="ECO:0000259" key="1">
    <source>
        <dbReference type="Pfam" id="PF25273"/>
    </source>
</evidence>